<organism evidence="7 8">
    <name type="scientific">Flavobacterium omnivorum</name>
    <dbReference type="NCBI Taxonomy" id="178355"/>
    <lineage>
        <taxon>Bacteria</taxon>
        <taxon>Pseudomonadati</taxon>
        <taxon>Bacteroidota</taxon>
        <taxon>Flavobacteriia</taxon>
        <taxon>Flavobacteriales</taxon>
        <taxon>Flavobacteriaceae</taxon>
        <taxon>Flavobacterium</taxon>
    </lineage>
</organism>
<dbReference type="Proteomes" id="UP000199274">
    <property type="component" value="Unassembled WGS sequence"/>
</dbReference>
<dbReference type="OrthoDB" id="9811889at2"/>
<dbReference type="InterPro" id="IPR050736">
    <property type="entry name" value="Sensor_HK_Regulatory"/>
</dbReference>
<keyword evidence="8" id="KW-1185">Reference proteome</keyword>
<keyword evidence="3" id="KW-0808">Transferase</keyword>
<evidence type="ECO:0000256" key="1">
    <source>
        <dbReference type="ARBA" id="ARBA00000085"/>
    </source>
</evidence>
<reference evidence="8" key="1">
    <citation type="submission" date="2016-10" db="EMBL/GenBank/DDBJ databases">
        <authorList>
            <person name="Varghese N."/>
            <person name="Submissions S."/>
        </authorList>
    </citation>
    <scope>NUCLEOTIDE SEQUENCE [LARGE SCALE GENOMIC DNA]</scope>
    <source>
        <strain evidence="8">CGMCC 1.2747</strain>
    </source>
</reference>
<dbReference type="PRINTS" id="PR00344">
    <property type="entry name" value="BCTRLSENSOR"/>
</dbReference>
<evidence type="ECO:0000256" key="4">
    <source>
        <dbReference type="ARBA" id="ARBA00022777"/>
    </source>
</evidence>
<evidence type="ECO:0000259" key="6">
    <source>
        <dbReference type="PROSITE" id="PS50109"/>
    </source>
</evidence>
<accession>A0A1G8BNQ4</accession>
<dbReference type="SUPFAM" id="SSF55874">
    <property type="entry name" value="ATPase domain of HSP90 chaperone/DNA topoisomerase II/histidine kinase"/>
    <property type="match status" value="1"/>
</dbReference>
<gene>
    <name evidence="7" type="ORF">SAMN04488062_106106</name>
</gene>
<dbReference type="EC" id="2.7.13.3" evidence="2"/>
<dbReference type="PANTHER" id="PTHR43711:SF26">
    <property type="entry name" value="SENSOR HISTIDINE KINASE RCSC"/>
    <property type="match status" value="1"/>
</dbReference>
<dbReference type="InterPro" id="IPR003594">
    <property type="entry name" value="HATPase_dom"/>
</dbReference>
<evidence type="ECO:0000256" key="3">
    <source>
        <dbReference type="ARBA" id="ARBA00022679"/>
    </source>
</evidence>
<protein>
    <recommendedName>
        <fullName evidence="2">histidine kinase</fullName>
        <ecNumber evidence="2">2.7.13.3</ecNumber>
    </recommendedName>
</protein>
<dbReference type="Pfam" id="PF02518">
    <property type="entry name" value="HATPase_c"/>
    <property type="match status" value="1"/>
</dbReference>
<dbReference type="PANTHER" id="PTHR43711">
    <property type="entry name" value="TWO-COMPONENT HISTIDINE KINASE"/>
    <property type="match status" value="1"/>
</dbReference>
<sequence>MLGLIGIVMSSEDPNNTDQKTRLEMLNDSVIKLDSFIEDILNYSRNTRMGVVMEEINFEEILEEIRNGHKFMEGANKLKPLVEIIQKEKFISDKKRIIVILNNIISNAIKYRDTSKEESFVSVFVECDSKKAVITIEDNGIGIADDKQEKVFDMFYRATKLSNGSGLGMYIVKETLEKLDGIITLESSLNKGTKFSIQIPNQTN</sequence>
<dbReference type="Gene3D" id="3.30.565.10">
    <property type="entry name" value="Histidine kinase-like ATPase, C-terminal domain"/>
    <property type="match status" value="1"/>
</dbReference>
<dbReference type="InterPro" id="IPR005467">
    <property type="entry name" value="His_kinase_dom"/>
</dbReference>
<proteinExistence type="predicted"/>
<dbReference type="CDD" id="cd00075">
    <property type="entry name" value="HATPase"/>
    <property type="match status" value="1"/>
</dbReference>
<keyword evidence="5" id="KW-0902">Two-component regulatory system</keyword>
<keyword evidence="4 7" id="KW-0418">Kinase</keyword>
<dbReference type="GO" id="GO:0000160">
    <property type="term" value="P:phosphorelay signal transduction system"/>
    <property type="evidence" value="ECO:0007669"/>
    <property type="project" value="UniProtKB-KW"/>
</dbReference>
<dbReference type="AlphaFoldDB" id="A0A1G8BNQ4"/>
<comment type="catalytic activity">
    <reaction evidence="1">
        <text>ATP + protein L-histidine = ADP + protein N-phospho-L-histidine.</text>
        <dbReference type="EC" id="2.7.13.3"/>
    </reaction>
</comment>
<evidence type="ECO:0000256" key="2">
    <source>
        <dbReference type="ARBA" id="ARBA00012438"/>
    </source>
</evidence>
<dbReference type="SMART" id="SM00387">
    <property type="entry name" value="HATPase_c"/>
    <property type="match status" value="1"/>
</dbReference>
<feature type="domain" description="Histidine kinase" evidence="6">
    <location>
        <begin position="1"/>
        <end position="203"/>
    </location>
</feature>
<dbReference type="EMBL" id="FNDB01000006">
    <property type="protein sequence ID" value="SDH34865.1"/>
    <property type="molecule type" value="Genomic_DNA"/>
</dbReference>
<name>A0A1G8BNQ4_9FLAO</name>
<dbReference type="InterPro" id="IPR004358">
    <property type="entry name" value="Sig_transdc_His_kin-like_C"/>
</dbReference>
<dbReference type="STRING" id="178355.SAMN04488062_106106"/>
<evidence type="ECO:0000313" key="7">
    <source>
        <dbReference type="EMBL" id="SDH34865.1"/>
    </source>
</evidence>
<dbReference type="InterPro" id="IPR036890">
    <property type="entry name" value="HATPase_C_sf"/>
</dbReference>
<dbReference type="GO" id="GO:0004673">
    <property type="term" value="F:protein histidine kinase activity"/>
    <property type="evidence" value="ECO:0007669"/>
    <property type="project" value="UniProtKB-EC"/>
</dbReference>
<evidence type="ECO:0000313" key="8">
    <source>
        <dbReference type="Proteomes" id="UP000199274"/>
    </source>
</evidence>
<dbReference type="PROSITE" id="PS50109">
    <property type="entry name" value="HIS_KIN"/>
    <property type="match status" value="1"/>
</dbReference>
<evidence type="ECO:0000256" key="5">
    <source>
        <dbReference type="ARBA" id="ARBA00023012"/>
    </source>
</evidence>